<evidence type="ECO:0000256" key="5">
    <source>
        <dbReference type="ARBA" id="ARBA00022679"/>
    </source>
</evidence>
<dbReference type="InterPro" id="IPR023425">
    <property type="entry name" value="GalP_uridyl_Trfase_II_CS"/>
</dbReference>
<keyword evidence="8 9" id="KW-0119">Carbohydrate metabolism</keyword>
<dbReference type="Pfam" id="PF01087">
    <property type="entry name" value="GalP_UDP_transf"/>
    <property type="match status" value="1"/>
</dbReference>
<comment type="similarity">
    <text evidence="3 9">Belongs to the galactose-1-phosphate uridylyltransferase type 2 family.</text>
</comment>
<dbReference type="InterPro" id="IPR005849">
    <property type="entry name" value="GalP_Utransf_N"/>
</dbReference>
<feature type="domain" description="Galactose-1-phosphate uridyl transferase C-terminal" evidence="11">
    <location>
        <begin position="249"/>
        <end position="421"/>
    </location>
</feature>
<dbReference type="AlphaFoldDB" id="A0A133NJR5"/>
<comment type="caution">
    <text evidence="12">The sequence shown here is derived from an EMBL/GenBank/DDBJ whole genome shotgun (WGS) entry which is preliminary data.</text>
</comment>
<evidence type="ECO:0000256" key="1">
    <source>
        <dbReference type="ARBA" id="ARBA00001107"/>
    </source>
</evidence>
<comment type="subcellular location">
    <subcellularLocation>
        <location evidence="2 9">Cytoplasm</location>
    </subcellularLocation>
</comment>
<dbReference type="PROSITE" id="PS01163">
    <property type="entry name" value="GAL_P_UDP_TRANSF_II"/>
    <property type="match status" value="1"/>
</dbReference>
<protein>
    <recommendedName>
        <fullName evidence="9">Galactose-1-phosphate uridylyltransferase</fullName>
        <shortName evidence="9">Gal-1-P uridylyltransferase</shortName>
        <ecNumber evidence="9">2.7.7.12</ecNumber>
    </recommendedName>
    <alternativeName>
        <fullName evidence="9">UDP-glucose--hexose-1-phosphate uridylyltransferase</fullName>
    </alternativeName>
</protein>
<evidence type="ECO:0000256" key="2">
    <source>
        <dbReference type="ARBA" id="ARBA00004496"/>
    </source>
</evidence>
<comment type="catalytic activity">
    <reaction evidence="1 9">
        <text>alpha-D-galactose 1-phosphate + UDP-alpha-D-glucose = alpha-D-glucose 1-phosphate + UDP-alpha-D-galactose</text>
        <dbReference type="Rhea" id="RHEA:13989"/>
        <dbReference type="ChEBI" id="CHEBI:58336"/>
        <dbReference type="ChEBI" id="CHEBI:58601"/>
        <dbReference type="ChEBI" id="CHEBI:58885"/>
        <dbReference type="ChEBI" id="CHEBI:66914"/>
        <dbReference type="EC" id="2.7.7.12"/>
    </reaction>
</comment>
<evidence type="ECO:0000313" key="12">
    <source>
        <dbReference type="EMBL" id="KXA16534.1"/>
    </source>
</evidence>
<sequence length="497" mass="57889">MAEIHGTLNRLIKYGLENELIVDYDEIWVRNELMDLFHLTEWKEMPISACMMPKYPQSILDILCDYAVEQGIIEDTAGNRELFDTKIMGKLTPSPSQVIDRFRATSEFSKEVATQKFYEFSQKTNYIRMDRIAKNVYWQVPTEYGNLEITINLSKPEKDPRDIERQKNLPSSSYPQCLLCYENVGYAGRGNHPARQNHRVLPFILEEEKWYLQYSPYVYYNEHAIVFSREHRPMKISRGSFARITAFLEQVPHYFLGSNADLPIVGGSILSHDHYQGGNHEFPMAKAEIEEEIVFQGFEKVKAGIVKWPMSVLRISSPNREAIINLSDKILRTWREYSDEECGIFAYTGEEAHNTITPIGRRRGENFEMDLVLRNNRRSEEHPLGIFHPHKEYHNIKKENIGLIEVMGLAVLPGRLKEELEIIRGYLKEESYLEKIKADERVIKHYDWIASFPNAEIDLEKEVGIVFSHVLEDAGVYKRTEEGRKGLLRFVEAVNEN</sequence>
<dbReference type="GO" id="GO:0005737">
    <property type="term" value="C:cytoplasm"/>
    <property type="evidence" value="ECO:0007669"/>
    <property type="project" value="UniProtKB-SubCell"/>
</dbReference>
<proteinExistence type="inferred from homology"/>
<reference evidence="13" key="1">
    <citation type="submission" date="2016-01" db="EMBL/GenBank/DDBJ databases">
        <authorList>
            <person name="Mitreva M."/>
            <person name="Pepin K.H."/>
            <person name="Mihindukulasuriya K.A."/>
            <person name="Fulton R."/>
            <person name="Fronick C."/>
            <person name="O'Laughlin M."/>
            <person name="Miner T."/>
            <person name="Herter B."/>
            <person name="Rosa B.A."/>
            <person name="Cordes M."/>
            <person name="Tomlinson C."/>
            <person name="Wollam A."/>
            <person name="Palsikar V.B."/>
            <person name="Mardis E.R."/>
            <person name="Wilson R.K."/>
        </authorList>
    </citation>
    <scope>NUCLEOTIDE SEQUENCE [LARGE SCALE GENOMIC DNA]</scope>
    <source>
        <strain evidence="13">CMW8396</strain>
    </source>
</reference>
<evidence type="ECO:0000256" key="3">
    <source>
        <dbReference type="ARBA" id="ARBA00008706"/>
    </source>
</evidence>
<dbReference type="STRING" id="134605.HMPREF3206_00302"/>
<dbReference type="Proteomes" id="UP000070617">
    <property type="component" value="Unassembled WGS sequence"/>
</dbReference>
<dbReference type="PANTHER" id="PTHR39191:SF1">
    <property type="entry name" value="DUF4922 DOMAIN-CONTAINING PROTEIN"/>
    <property type="match status" value="1"/>
</dbReference>
<gene>
    <name evidence="9" type="primary">galT</name>
    <name evidence="12" type="ORF">HMPREF3206_00302</name>
</gene>
<comment type="pathway">
    <text evidence="9">Carbohydrate metabolism; galactose metabolism.</text>
</comment>
<dbReference type="EC" id="2.7.7.12" evidence="9"/>
<keyword evidence="7 9" id="KW-0299">Galactose metabolism</keyword>
<dbReference type="GO" id="GO:0008108">
    <property type="term" value="F:UDP-glucose:hexose-1-phosphate uridylyltransferase activity"/>
    <property type="evidence" value="ECO:0007669"/>
    <property type="project" value="UniProtKB-UniRule"/>
</dbReference>
<keyword evidence="6 9" id="KW-0548">Nucleotidyltransferase</keyword>
<dbReference type="UniPathway" id="UPA00214"/>
<evidence type="ECO:0000256" key="6">
    <source>
        <dbReference type="ARBA" id="ARBA00022695"/>
    </source>
</evidence>
<feature type="domain" description="Galactose-1-phosphate uridyl transferase N-terminal" evidence="10">
    <location>
        <begin position="62"/>
        <end position="233"/>
    </location>
</feature>
<evidence type="ECO:0000256" key="8">
    <source>
        <dbReference type="ARBA" id="ARBA00023277"/>
    </source>
</evidence>
<dbReference type="RefSeq" id="WP_060793361.1">
    <property type="nucleotide sequence ID" value="NZ_KQ956514.1"/>
</dbReference>
<organism evidence="12 13">
    <name type="scientific">Fusobacterium equinum</name>
    <dbReference type="NCBI Taxonomy" id="134605"/>
    <lineage>
        <taxon>Bacteria</taxon>
        <taxon>Fusobacteriati</taxon>
        <taxon>Fusobacteriota</taxon>
        <taxon>Fusobacteriia</taxon>
        <taxon>Fusobacteriales</taxon>
        <taxon>Fusobacteriaceae</taxon>
        <taxon>Fusobacterium</taxon>
    </lineage>
</organism>
<evidence type="ECO:0000256" key="9">
    <source>
        <dbReference type="HAMAP-Rule" id="MF_00571"/>
    </source>
</evidence>
<dbReference type="PANTHER" id="PTHR39191">
    <property type="entry name" value="GALACTOSE-1-PHOSPHATE URIDYLYLTRANSFERASE"/>
    <property type="match status" value="1"/>
</dbReference>
<dbReference type="PATRIC" id="fig|134605.3.peg.303"/>
<dbReference type="Pfam" id="PF02744">
    <property type="entry name" value="GalP_UDP_tr_C"/>
    <property type="match status" value="1"/>
</dbReference>
<evidence type="ECO:0000256" key="4">
    <source>
        <dbReference type="ARBA" id="ARBA00022490"/>
    </source>
</evidence>
<accession>A0A133NJR5</accession>
<dbReference type="PIRSF" id="PIRSF006005">
    <property type="entry name" value="GalT_BS"/>
    <property type="match status" value="1"/>
</dbReference>
<keyword evidence="5 9" id="KW-0808">Transferase</keyword>
<dbReference type="NCBIfam" id="NF003629">
    <property type="entry name" value="PRK05270.1-2"/>
    <property type="match status" value="1"/>
</dbReference>
<name>A0A133NJR5_9FUSO</name>
<dbReference type="InterPro" id="IPR005850">
    <property type="entry name" value="GalP_Utransf_C"/>
</dbReference>
<dbReference type="GO" id="GO:0006012">
    <property type="term" value="P:galactose metabolic process"/>
    <property type="evidence" value="ECO:0007669"/>
    <property type="project" value="UniProtKB-UniRule"/>
</dbReference>
<evidence type="ECO:0000259" key="10">
    <source>
        <dbReference type="Pfam" id="PF01087"/>
    </source>
</evidence>
<dbReference type="HAMAP" id="MF_00571">
    <property type="entry name" value="GalP_UDP_trans"/>
    <property type="match status" value="1"/>
</dbReference>
<evidence type="ECO:0000313" key="13">
    <source>
        <dbReference type="Proteomes" id="UP000070617"/>
    </source>
</evidence>
<evidence type="ECO:0000256" key="7">
    <source>
        <dbReference type="ARBA" id="ARBA00023144"/>
    </source>
</evidence>
<evidence type="ECO:0000259" key="11">
    <source>
        <dbReference type="Pfam" id="PF02744"/>
    </source>
</evidence>
<dbReference type="InterPro" id="IPR000766">
    <property type="entry name" value="GalP_uridyl_Trfase_II"/>
</dbReference>
<dbReference type="EMBL" id="LRPX01000008">
    <property type="protein sequence ID" value="KXA16534.1"/>
    <property type="molecule type" value="Genomic_DNA"/>
</dbReference>
<keyword evidence="13" id="KW-1185">Reference proteome</keyword>
<keyword evidence="4 9" id="KW-0963">Cytoplasm</keyword>